<dbReference type="Pfam" id="PF09094">
    <property type="entry name" value="AmyA-A_glucT_m"/>
    <property type="match status" value="1"/>
</dbReference>
<dbReference type="GO" id="GO:0003824">
    <property type="term" value="F:catalytic activity"/>
    <property type="evidence" value="ECO:0007669"/>
    <property type="project" value="InterPro"/>
</dbReference>
<dbReference type="EMBL" id="NJBN01000007">
    <property type="protein sequence ID" value="TKJ39745.1"/>
    <property type="molecule type" value="Genomic_DNA"/>
</dbReference>
<evidence type="ECO:0000259" key="3">
    <source>
        <dbReference type="Pfam" id="PF03065"/>
    </source>
</evidence>
<dbReference type="SUPFAM" id="SSF88688">
    <property type="entry name" value="Families 57/38 glycoside transferase middle domain"/>
    <property type="match status" value="1"/>
</dbReference>
<dbReference type="Pfam" id="PF03065">
    <property type="entry name" value="Glyco_hydro_57"/>
    <property type="match status" value="1"/>
</dbReference>
<keyword evidence="2" id="KW-0119">Carbohydrate metabolism</keyword>
<reference evidence="6 7" key="1">
    <citation type="submission" date="2017-06" db="EMBL/GenBank/DDBJ databases">
        <title>Novel microbial phyla capable of carbon fixation and sulfur reduction in deep-sea sediments.</title>
        <authorList>
            <person name="Huang J."/>
            <person name="Baker B."/>
            <person name="Wang Y."/>
        </authorList>
    </citation>
    <scope>NUCLEOTIDE SEQUENCE [LARGE SCALE GENOMIC DNA]</scope>
    <source>
        <strain evidence="6">B3_LCP</strain>
    </source>
</reference>
<feature type="domain" description="Glycoside hydrolase family 57 N-terminal" evidence="3">
    <location>
        <begin position="7"/>
        <end position="272"/>
    </location>
</feature>
<dbReference type="GO" id="GO:0030246">
    <property type="term" value="F:carbohydrate binding"/>
    <property type="evidence" value="ECO:0007669"/>
    <property type="project" value="InterPro"/>
</dbReference>
<dbReference type="Pfam" id="PF09095">
    <property type="entry name" value="AmyA-gluTrfs_C"/>
    <property type="match status" value="1"/>
</dbReference>
<feature type="domain" description="Alpha-amylase/4-alpha-glucanotransferase C-terminal" evidence="5">
    <location>
        <begin position="420"/>
        <end position="705"/>
    </location>
</feature>
<dbReference type="InterPro" id="IPR004300">
    <property type="entry name" value="Glyco_hydro_57_N"/>
</dbReference>
<dbReference type="SUPFAM" id="SSF88713">
    <property type="entry name" value="Glycoside hydrolase/deacetylase"/>
    <property type="match status" value="1"/>
</dbReference>
<dbReference type="PANTHER" id="PTHR36306">
    <property type="entry name" value="ALPHA-AMYLASE-RELATED-RELATED"/>
    <property type="match status" value="1"/>
</dbReference>
<protein>
    <recommendedName>
        <fullName evidence="8">4-alpha-glucanotransferase</fullName>
    </recommendedName>
</protein>
<gene>
    <name evidence="6" type="ORF">CEE37_10735</name>
</gene>
<dbReference type="InterPro" id="IPR015178">
    <property type="entry name" value="A-amylase/a-glucTrfase_central"/>
</dbReference>
<dbReference type="AlphaFoldDB" id="A0A532UXT8"/>
<feature type="domain" description="Alpha-amylase/4-alpha-glucanotransferase central" evidence="4">
    <location>
        <begin position="315"/>
        <end position="402"/>
    </location>
</feature>
<dbReference type="Gene3D" id="2.70.98.10">
    <property type="match status" value="1"/>
</dbReference>
<evidence type="ECO:0000313" key="7">
    <source>
        <dbReference type="Proteomes" id="UP000319619"/>
    </source>
</evidence>
<dbReference type="CDD" id="cd10793">
    <property type="entry name" value="GH57N_TLGT_like"/>
    <property type="match status" value="1"/>
</dbReference>
<dbReference type="InterPro" id="IPR014718">
    <property type="entry name" value="GH-type_carb-bd"/>
</dbReference>
<dbReference type="InterPro" id="IPR028995">
    <property type="entry name" value="Glyco_hydro_57/38_cen_sf"/>
</dbReference>
<dbReference type="SUPFAM" id="SSF74650">
    <property type="entry name" value="Galactose mutarotase-like"/>
    <property type="match status" value="1"/>
</dbReference>
<accession>A0A532UXT8</accession>
<dbReference type="Proteomes" id="UP000319619">
    <property type="component" value="Unassembled WGS sequence"/>
</dbReference>
<comment type="similarity">
    <text evidence="1">Belongs to the glycosyl hydrolase 57 family.</text>
</comment>
<dbReference type="GO" id="GO:0005975">
    <property type="term" value="P:carbohydrate metabolic process"/>
    <property type="evidence" value="ECO:0007669"/>
    <property type="project" value="InterPro"/>
</dbReference>
<evidence type="ECO:0008006" key="8">
    <source>
        <dbReference type="Google" id="ProtNLM"/>
    </source>
</evidence>
<organism evidence="6 7">
    <name type="scientific">candidate division LCP-89 bacterium B3_LCP</name>
    <dbReference type="NCBI Taxonomy" id="2012998"/>
    <lineage>
        <taxon>Bacteria</taxon>
        <taxon>Pseudomonadati</taxon>
        <taxon>Bacteria division LCP-89</taxon>
    </lineage>
</organism>
<evidence type="ECO:0000259" key="4">
    <source>
        <dbReference type="Pfam" id="PF09094"/>
    </source>
</evidence>
<dbReference type="InterPro" id="IPR011330">
    <property type="entry name" value="Glyco_hydro/deAcase_b/a-brl"/>
</dbReference>
<dbReference type="InterPro" id="IPR011013">
    <property type="entry name" value="Gal_mutarotase_sf_dom"/>
</dbReference>
<evidence type="ECO:0000313" key="6">
    <source>
        <dbReference type="EMBL" id="TKJ39745.1"/>
    </source>
</evidence>
<proteinExistence type="inferred from homology"/>
<dbReference type="InterPro" id="IPR015179">
    <property type="entry name" value="A-amylase/a-glucTrfase_C"/>
</dbReference>
<comment type="caution">
    <text evidence="6">The sequence shown here is derived from an EMBL/GenBank/DDBJ whole genome shotgun (WGS) entry which is preliminary data.</text>
</comment>
<dbReference type="Gene3D" id="3.20.110.20">
    <property type="match status" value="1"/>
</dbReference>
<dbReference type="PANTHER" id="PTHR36306:SF1">
    <property type="entry name" value="ALPHA-AMYLASE-RELATED"/>
    <property type="match status" value="1"/>
</dbReference>
<sequence>MKSINFILGVHNHQPVGNFDFVFEEAYLKSYLPFLDVLEEHPSLKLMYHTTGPLWDWLESTHPDFIDRIKKLAKDGQIELMTGGYYEPILAVLPDLDKAGQIDMMSQYIEKRLDVNPKGLWLAERIWEPHLAKSLAECGVEFITLDDYHFLSAGKRSEDLTGYYLTEEQGNSLAIFPIDMQLRYLLPFSKAEEAIAHLKNETDESGNKLLVMCDDGEKFGMWPGTYDWVYEKGWLSKFFTLLEDAISAGWLKMTTCSDFKADNPPQGRIYLPCASYFEMSEWSLPAQSSAQFTRIVHQFKDEGRMDEMSPYLKGGFWRNFLGKYEESNRMHRKALWISTKIAELSAKRGKQKAGRKKKLEEAKRHLYRAQCNCAYWHGVFGGLYLPHLRHAVYANLIGAETICDQLTYGNDEFVEINGSDFDGDGTLEIMLKNKRIGMLISPAKGGAIYSLDYFPARYNLLNTLHRQPEGYHEQVVDAGNEIEEGASIHDQVRSKEDGLERFLIYDKHLRDSLIDHFLSENESPDSLKEGTYHELGSFVNSQYNAQTEPVGEAQRIILTREDRVVDNLVEVQKTISFTDDGSGLLLGYRISNNSDFPLNIIFTPEFNFAMLAGDSPDRYYLGGIKDKKLPLKTTGITSKTSRFSLFNEADKFSINFNFNSPTEVWRYPVETVSQSEGGFERVYQSSCVLPVFRLDVPKRGKFETEFKLIIEALD</sequence>
<evidence type="ECO:0000256" key="1">
    <source>
        <dbReference type="ARBA" id="ARBA00006821"/>
    </source>
</evidence>
<evidence type="ECO:0000259" key="5">
    <source>
        <dbReference type="Pfam" id="PF09095"/>
    </source>
</evidence>
<dbReference type="InterPro" id="IPR052046">
    <property type="entry name" value="GH57_Enzymes"/>
</dbReference>
<evidence type="ECO:0000256" key="2">
    <source>
        <dbReference type="ARBA" id="ARBA00023277"/>
    </source>
</evidence>
<name>A0A532UXT8_UNCL8</name>